<comment type="similarity">
    <text evidence="2">Belongs to the outer membrane factor (OMF) (TC 1.B.17) family.</text>
</comment>
<organism evidence="10 11">
    <name type="scientific">Fulvimonas yonginensis</name>
    <dbReference type="NCBI Taxonomy" id="1495200"/>
    <lineage>
        <taxon>Bacteria</taxon>
        <taxon>Pseudomonadati</taxon>
        <taxon>Pseudomonadota</taxon>
        <taxon>Gammaproteobacteria</taxon>
        <taxon>Lysobacterales</taxon>
        <taxon>Rhodanobacteraceae</taxon>
        <taxon>Fulvimonas</taxon>
    </lineage>
</organism>
<evidence type="ECO:0000256" key="6">
    <source>
        <dbReference type="ARBA" id="ARBA00023136"/>
    </source>
</evidence>
<proteinExistence type="inferred from homology"/>
<feature type="coiled-coil region" evidence="8">
    <location>
        <begin position="188"/>
        <end position="215"/>
    </location>
</feature>
<evidence type="ECO:0000256" key="1">
    <source>
        <dbReference type="ARBA" id="ARBA00004442"/>
    </source>
</evidence>
<sequence length="425" mass="46517">MLPLSLARRTVASGLAVALAWATVSAAYAAERPLSLEDAIARGLQQAPLLDAHHAHITAMQEELARAGRLPDPTLSVGLSNYPVTDPGAFSLHSDTMTMRTIGITQAIPSHAARDAERALAQARESDAMAEHAATVQRVQEGVADAWIGLWAAEQEMALLRDLRQEGELAVQLTQARLRGGEGSAADALAARAAVDTLDNQLEQASADLASAQAGLLRWLPDAAEVTLADAPDFGTLPFDQRLLYQTIDRQAPMQQWATRERVAQADLEQARAAKHPDWSVSLMYGKRAPYLSDMVSLQVGVSLPLFTRNRQDRGISAKQAQSDAVQFQHEDARRVQRETLARTLAAWQGWSQQIVRDDESLLPLARDRARTALASYRGGGALQPWLDARRDEIELRLTYVRALAQRAQLWASLAYLLPRQEVSP</sequence>
<keyword evidence="7" id="KW-0998">Cell outer membrane</keyword>
<dbReference type="PANTHER" id="PTHR30026">
    <property type="entry name" value="OUTER MEMBRANE PROTEIN TOLC"/>
    <property type="match status" value="1"/>
</dbReference>
<reference evidence="10 11" key="1">
    <citation type="journal article" date="2014" name="Int. J. Syst. Evol. Microbiol.">
        <title>Fulvimonas yonginensis sp. nov., isolated from greenhouse soil, and emended description of the genus Fulvimonas.</title>
        <authorList>
            <person name="Ahn J.H."/>
            <person name="Kim S.J."/>
            <person name="Weon H.Y."/>
            <person name="Hong S.B."/>
            <person name="Seok S.J."/>
            <person name="Kwon S.W."/>
        </authorList>
    </citation>
    <scope>NUCLEOTIDE SEQUENCE [LARGE SCALE GENOMIC DNA]</scope>
    <source>
        <strain evidence="10 11">KACC 16952</strain>
    </source>
</reference>
<keyword evidence="3" id="KW-0813">Transport</keyword>
<evidence type="ECO:0000256" key="4">
    <source>
        <dbReference type="ARBA" id="ARBA00022452"/>
    </source>
</evidence>
<evidence type="ECO:0000256" key="7">
    <source>
        <dbReference type="ARBA" id="ARBA00023237"/>
    </source>
</evidence>
<dbReference type="InterPro" id="IPR051906">
    <property type="entry name" value="TolC-like"/>
</dbReference>
<dbReference type="InterPro" id="IPR003423">
    <property type="entry name" value="OMP_efflux"/>
</dbReference>
<evidence type="ECO:0000313" key="10">
    <source>
        <dbReference type="EMBL" id="MEI7035613.1"/>
    </source>
</evidence>
<keyword evidence="9" id="KW-0732">Signal</keyword>
<name>A0ABU8J8S5_9GAMM</name>
<keyword evidence="8" id="KW-0175">Coiled coil</keyword>
<evidence type="ECO:0000313" key="11">
    <source>
        <dbReference type="Proteomes" id="UP001381174"/>
    </source>
</evidence>
<evidence type="ECO:0000256" key="8">
    <source>
        <dbReference type="SAM" id="Coils"/>
    </source>
</evidence>
<dbReference type="Gene3D" id="1.20.1600.10">
    <property type="entry name" value="Outer membrane efflux proteins (OEP)"/>
    <property type="match status" value="1"/>
</dbReference>
<feature type="chain" id="PRO_5046787813" evidence="9">
    <location>
        <begin position="30"/>
        <end position="425"/>
    </location>
</feature>
<evidence type="ECO:0000256" key="9">
    <source>
        <dbReference type="SAM" id="SignalP"/>
    </source>
</evidence>
<comment type="subcellular location">
    <subcellularLocation>
        <location evidence="1">Cell outer membrane</location>
    </subcellularLocation>
</comment>
<dbReference type="SUPFAM" id="SSF56954">
    <property type="entry name" value="Outer membrane efflux proteins (OEP)"/>
    <property type="match status" value="1"/>
</dbReference>
<protein>
    <submittedName>
        <fullName evidence="10">TolC family protein</fullName>
    </submittedName>
</protein>
<dbReference type="Proteomes" id="UP001381174">
    <property type="component" value="Unassembled WGS sequence"/>
</dbReference>
<gene>
    <name evidence="10" type="ORF">WAT24_02440</name>
</gene>
<dbReference type="PANTHER" id="PTHR30026:SF20">
    <property type="entry name" value="OUTER MEMBRANE PROTEIN TOLC"/>
    <property type="match status" value="1"/>
</dbReference>
<evidence type="ECO:0000256" key="5">
    <source>
        <dbReference type="ARBA" id="ARBA00022692"/>
    </source>
</evidence>
<feature type="signal peptide" evidence="9">
    <location>
        <begin position="1"/>
        <end position="29"/>
    </location>
</feature>
<dbReference type="EMBL" id="JBBBNY010000001">
    <property type="protein sequence ID" value="MEI7035613.1"/>
    <property type="molecule type" value="Genomic_DNA"/>
</dbReference>
<keyword evidence="6" id="KW-0472">Membrane</keyword>
<evidence type="ECO:0000256" key="3">
    <source>
        <dbReference type="ARBA" id="ARBA00022448"/>
    </source>
</evidence>
<dbReference type="RefSeq" id="WP_336806227.1">
    <property type="nucleotide sequence ID" value="NZ_JBBBNY010000001.1"/>
</dbReference>
<keyword evidence="4" id="KW-1134">Transmembrane beta strand</keyword>
<dbReference type="Pfam" id="PF02321">
    <property type="entry name" value="OEP"/>
    <property type="match status" value="2"/>
</dbReference>
<comment type="caution">
    <text evidence="10">The sequence shown here is derived from an EMBL/GenBank/DDBJ whole genome shotgun (WGS) entry which is preliminary data.</text>
</comment>
<keyword evidence="5" id="KW-0812">Transmembrane</keyword>
<accession>A0ABU8J8S5</accession>
<evidence type="ECO:0000256" key="2">
    <source>
        <dbReference type="ARBA" id="ARBA00007613"/>
    </source>
</evidence>
<keyword evidence="11" id="KW-1185">Reference proteome</keyword>